<feature type="coiled-coil region" evidence="1">
    <location>
        <begin position="127"/>
        <end position="189"/>
    </location>
</feature>
<protein>
    <submittedName>
        <fullName evidence="2">Extracellular matrix-binding protein ebh domain protein</fullName>
    </submittedName>
</protein>
<evidence type="ECO:0000256" key="1">
    <source>
        <dbReference type="SAM" id="Coils"/>
    </source>
</evidence>
<dbReference type="AlphaFoldDB" id="A0A1S7DQP3"/>
<evidence type="ECO:0000313" key="2">
    <source>
        <dbReference type="EMBL" id="AQY21351.1"/>
    </source>
</evidence>
<evidence type="ECO:0000313" key="3">
    <source>
        <dbReference type="Proteomes" id="UP000189883"/>
    </source>
</evidence>
<sequence length="191" mass="22065">MNNPKTRQQRILDLLKSEPTLSYVDCWGKYGVKWGKKENTFIKDWKKATEEFQAYQKKISDKVIEETASIEIEERKKAISTKIDRLAGLEKQIKRLEDFLAKGKTLAYTFSQGVYISQERGLTALEVSKIESTIKDIRAEISKIEGDYAPNKFEADINTTIKNPEQVLKNLSEKQRESLLKLAEELDQDDE</sequence>
<proteinExistence type="predicted"/>
<gene>
    <name evidence="2" type="ORF">AB406_0392</name>
</gene>
<organism evidence="2 3">
    <name type="scientific">Riemerella anatipestifer</name>
    <name type="common">Moraxella anatipestifer</name>
    <dbReference type="NCBI Taxonomy" id="34085"/>
    <lineage>
        <taxon>Bacteria</taxon>
        <taxon>Pseudomonadati</taxon>
        <taxon>Bacteroidota</taxon>
        <taxon>Flavobacteriia</taxon>
        <taxon>Flavobacteriales</taxon>
        <taxon>Weeksellaceae</taxon>
        <taxon>Riemerella</taxon>
    </lineage>
</organism>
<name>A0A1S7DQP3_RIEAN</name>
<accession>A0A1S7DQP3</accession>
<dbReference type="Proteomes" id="UP000189883">
    <property type="component" value="Chromosome"/>
</dbReference>
<dbReference type="RefSeq" id="WP_079206577.1">
    <property type="nucleotide sequence ID" value="NZ_CP011859.1"/>
</dbReference>
<reference evidence="2 3" key="1">
    <citation type="submission" date="2015-06" db="EMBL/GenBank/DDBJ databases">
        <title>R. anatipestifer strain HXb2 is the most virulent strain so far, and the genome sequence would help us uncover the pathogenesis.</title>
        <authorList>
            <person name="Hu Q."/>
            <person name="Qi J."/>
            <person name="Bo H."/>
            <person name="Liu G."/>
            <person name="Tao M."/>
            <person name="Ding Y."/>
            <person name="Xue Y."/>
        </authorList>
    </citation>
    <scope>NUCLEOTIDE SEQUENCE [LARGE SCALE GENOMIC DNA]</scope>
    <source>
        <strain evidence="2 3">HXb2</strain>
    </source>
</reference>
<keyword evidence="1" id="KW-0175">Coiled coil</keyword>
<dbReference type="EMBL" id="CP011859">
    <property type="protein sequence ID" value="AQY21351.1"/>
    <property type="molecule type" value="Genomic_DNA"/>
</dbReference>